<reference evidence="2" key="1">
    <citation type="submission" date="2021-12" db="EMBL/GenBank/DDBJ databases">
        <title>Convergent genome expansion in fungi linked to evolution of root-endophyte symbiosis.</title>
        <authorList>
            <consortium name="DOE Joint Genome Institute"/>
            <person name="Ke Y.-H."/>
            <person name="Bonito G."/>
            <person name="Liao H.-L."/>
            <person name="Looney B."/>
            <person name="Rojas-Flechas A."/>
            <person name="Nash J."/>
            <person name="Hameed K."/>
            <person name="Schadt C."/>
            <person name="Martin F."/>
            <person name="Crous P.W."/>
            <person name="Miettinen O."/>
            <person name="Magnuson J.K."/>
            <person name="Labbe J."/>
            <person name="Jacobson D."/>
            <person name="Doktycz M.J."/>
            <person name="Veneault-Fourrey C."/>
            <person name="Kuo A."/>
            <person name="Mondo S."/>
            <person name="Calhoun S."/>
            <person name="Riley R."/>
            <person name="Ohm R."/>
            <person name="LaButti K."/>
            <person name="Andreopoulos B."/>
            <person name="Pangilinan J."/>
            <person name="Nolan M."/>
            <person name="Tritt A."/>
            <person name="Clum A."/>
            <person name="Lipzen A."/>
            <person name="Daum C."/>
            <person name="Barry K."/>
            <person name="Grigoriev I.V."/>
            <person name="Vilgalys R."/>
        </authorList>
    </citation>
    <scope>NUCLEOTIDE SEQUENCE</scope>
    <source>
        <strain evidence="2">PMI_201</strain>
    </source>
</reference>
<feature type="compositionally biased region" description="Polar residues" evidence="1">
    <location>
        <begin position="14"/>
        <end position="32"/>
    </location>
</feature>
<dbReference type="GeneID" id="70246715"/>
<protein>
    <submittedName>
        <fullName evidence="2">Uncharacterized protein</fullName>
    </submittedName>
</protein>
<keyword evidence="3" id="KW-1185">Reference proteome</keyword>
<sequence length="80" mass="8760">MTQQPRSRPLFASGETSRSLAPTRFPNSSSFPRTRLLPPRQPSASFRALRKKVSRPSAATVPLVSLYRQAQSQPAALVPA</sequence>
<dbReference type="Proteomes" id="UP001201262">
    <property type="component" value="Unassembled WGS sequence"/>
</dbReference>
<evidence type="ECO:0000313" key="2">
    <source>
        <dbReference type="EMBL" id="KAH8696673.1"/>
    </source>
</evidence>
<evidence type="ECO:0000256" key="1">
    <source>
        <dbReference type="SAM" id="MobiDB-lite"/>
    </source>
</evidence>
<name>A0AAD4KNH9_9EURO</name>
<accession>A0AAD4KNH9</accession>
<evidence type="ECO:0000313" key="3">
    <source>
        <dbReference type="Proteomes" id="UP001201262"/>
    </source>
</evidence>
<organism evidence="2 3">
    <name type="scientific">Talaromyces proteolyticus</name>
    <dbReference type="NCBI Taxonomy" id="1131652"/>
    <lineage>
        <taxon>Eukaryota</taxon>
        <taxon>Fungi</taxon>
        <taxon>Dikarya</taxon>
        <taxon>Ascomycota</taxon>
        <taxon>Pezizomycotina</taxon>
        <taxon>Eurotiomycetes</taxon>
        <taxon>Eurotiomycetidae</taxon>
        <taxon>Eurotiales</taxon>
        <taxon>Trichocomaceae</taxon>
        <taxon>Talaromyces</taxon>
        <taxon>Talaromyces sect. Bacilispori</taxon>
    </lineage>
</organism>
<dbReference type="EMBL" id="JAJTJA010000007">
    <property type="protein sequence ID" value="KAH8696673.1"/>
    <property type="molecule type" value="Genomic_DNA"/>
</dbReference>
<dbReference type="AlphaFoldDB" id="A0AAD4KNH9"/>
<comment type="caution">
    <text evidence="2">The sequence shown here is derived from an EMBL/GenBank/DDBJ whole genome shotgun (WGS) entry which is preliminary data.</text>
</comment>
<feature type="region of interest" description="Disordered" evidence="1">
    <location>
        <begin position="1"/>
        <end position="52"/>
    </location>
</feature>
<proteinExistence type="predicted"/>
<gene>
    <name evidence="2" type="ORF">BGW36DRAFT_381427</name>
</gene>
<dbReference type="RefSeq" id="XP_046071609.1">
    <property type="nucleotide sequence ID" value="XM_046216428.1"/>
</dbReference>